<keyword evidence="4" id="KW-1185">Reference proteome</keyword>
<comment type="caution">
    <text evidence="3">The sequence shown here is derived from an EMBL/GenBank/DDBJ whole genome shotgun (WGS) entry which is preliminary data.</text>
</comment>
<reference evidence="3" key="2">
    <citation type="submission" date="2017-10" db="EMBL/GenBank/DDBJ databases">
        <title>Ladona fulva Genome sequencing and assembly.</title>
        <authorList>
            <person name="Murali S."/>
            <person name="Richards S."/>
            <person name="Bandaranaike D."/>
            <person name="Bellair M."/>
            <person name="Blankenburg K."/>
            <person name="Chao H."/>
            <person name="Dinh H."/>
            <person name="Doddapaneni H."/>
            <person name="Dugan-Rocha S."/>
            <person name="Elkadiri S."/>
            <person name="Gnanaolivu R."/>
            <person name="Hernandez B."/>
            <person name="Skinner E."/>
            <person name="Javaid M."/>
            <person name="Lee S."/>
            <person name="Li M."/>
            <person name="Ming W."/>
            <person name="Munidasa M."/>
            <person name="Muniz J."/>
            <person name="Nguyen L."/>
            <person name="Hughes D."/>
            <person name="Osuji N."/>
            <person name="Pu L.-L."/>
            <person name="Puazo M."/>
            <person name="Qu C."/>
            <person name="Quiroz J."/>
            <person name="Raj R."/>
            <person name="Weissenberger G."/>
            <person name="Xin Y."/>
            <person name="Zou X."/>
            <person name="Han Y."/>
            <person name="Worley K."/>
            <person name="Muzny D."/>
            <person name="Gibbs R."/>
        </authorList>
    </citation>
    <scope>NUCLEOTIDE SEQUENCE</scope>
    <source>
        <strain evidence="3">Sampled in the wild</strain>
    </source>
</reference>
<feature type="signal peptide" evidence="1">
    <location>
        <begin position="1"/>
        <end position="15"/>
    </location>
</feature>
<dbReference type="EMBL" id="KZ308489">
    <property type="protein sequence ID" value="KAG8230456.1"/>
    <property type="molecule type" value="Genomic_DNA"/>
</dbReference>
<dbReference type="Pfam" id="PF04083">
    <property type="entry name" value="Abhydro_lipase"/>
    <property type="match status" value="1"/>
</dbReference>
<evidence type="ECO:0000313" key="3">
    <source>
        <dbReference type="EMBL" id="KAG8230456.1"/>
    </source>
</evidence>
<proteinExistence type="predicted"/>
<dbReference type="Proteomes" id="UP000792457">
    <property type="component" value="Unassembled WGS sequence"/>
</dbReference>
<reference evidence="3" key="1">
    <citation type="submission" date="2013-04" db="EMBL/GenBank/DDBJ databases">
        <authorList>
            <person name="Qu J."/>
            <person name="Murali S.C."/>
            <person name="Bandaranaike D."/>
            <person name="Bellair M."/>
            <person name="Blankenburg K."/>
            <person name="Chao H."/>
            <person name="Dinh H."/>
            <person name="Doddapaneni H."/>
            <person name="Downs B."/>
            <person name="Dugan-Rocha S."/>
            <person name="Elkadiri S."/>
            <person name="Gnanaolivu R.D."/>
            <person name="Hernandez B."/>
            <person name="Javaid M."/>
            <person name="Jayaseelan J.C."/>
            <person name="Lee S."/>
            <person name="Li M."/>
            <person name="Ming W."/>
            <person name="Munidasa M."/>
            <person name="Muniz J."/>
            <person name="Nguyen L."/>
            <person name="Ongeri F."/>
            <person name="Osuji N."/>
            <person name="Pu L.-L."/>
            <person name="Puazo M."/>
            <person name="Qu C."/>
            <person name="Quiroz J."/>
            <person name="Raj R."/>
            <person name="Weissenberger G."/>
            <person name="Xin Y."/>
            <person name="Zou X."/>
            <person name="Han Y."/>
            <person name="Richards S."/>
            <person name="Worley K."/>
            <person name="Muzny D."/>
            <person name="Gibbs R."/>
        </authorList>
    </citation>
    <scope>NUCLEOTIDE SEQUENCE</scope>
    <source>
        <strain evidence="3">Sampled in the wild</strain>
    </source>
</reference>
<dbReference type="Gene3D" id="3.40.50.1820">
    <property type="entry name" value="alpha/beta hydrolase"/>
    <property type="match status" value="1"/>
</dbReference>
<protein>
    <recommendedName>
        <fullName evidence="2">Partial AB-hydrolase lipase domain-containing protein</fullName>
    </recommendedName>
</protein>
<dbReference type="OrthoDB" id="9974421at2759"/>
<dbReference type="InterPro" id="IPR006693">
    <property type="entry name" value="AB_hydrolase_lipase"/>
</dbReference>
<dbReference type="InterPro" id="IPR029058">
    <property type="entry name" value="AB_hydrolase_fold"/>
</dbReference>
<accession>A0A8K0KA62</accession>
<name>A0A8K0KA62_LADFU</name>
<evidence type="ECO:0000256" key="1">
    <source>
        <dbReference type="SAM" id="SignalP"/>
    </source>
</evidence>
<dbReference type="GO" id="GO:0006629">
    <property type="term" value="P:lipid metabolic process"/>
    <property type="evidence" value="ECO:0007669"/>
    <property type="project" value="InterPro"/>
</dbReference>
<dbReference type="PANTHER" id="PTHR11005">
    <property type="entry name" value="LYSOSOMAL ACID LIPASE-RELATED"/>
    <property type="match status" value="1"/>
</dbReference>
<feature type="domain" description="Partial AB-hydrolase lipase" evidence="2">
    <location>
        <begin position="42"/>
        <end position="102"/>
    </location>
</feature>
<gene>
    <name evidence="3" type="ORF">J437_LFUL009945</name>
</gene>
<feature type="chain" id="PRO_5035439283" description="Partial AB-hydrolase lipase domain-containing protein" evidence="1">
    <location>
        <begin position="16"/>
        <end position="135"/>
    </location>
</feature>
<dbReference type="SUPFAM" id="SSF53474">
    <property type="entry name" value="alpha/beta-Hydrolases"/>
    <property type="match status" value="1"/>
</dbReference>
<sequence>MKLLLIFACVAFASARPQIGQHPSRYLEDEARDDLPDVYMDTPELIKYYGYPVEEHQVKTEDGYLLTMHRIPHGIGEEPRTGRPVVFLQHGLFCSSSDWVIMGPGKGFGNHSQSFLQALIMNIIFQLLYFQEFVK</sequence>
<keyword evidence="1" id="KW-0732">Signal</keyword>
<dbReference type="AlphaFoldDB" id="A0A8K0KA62"/>
<organism evidence="3 4">
    <name type="scientific">Ladona fulva</name>
    <name type="common">Scarce chaser dragonfly</name>
    <name type="synonym">Libellula fulva</name>
    <dbReference type="NCBI Taxonomy" id="123851"/>
    <lineage>
        <taxon>Eukaryota</taxon>
        <taxon>Metazoa</taxon>
        <taxon>Ecdysozoa</taxon>
        <taxon>Arthropoda</taxon>
        <taxon>Hexapoda</taxon>
        <taxon>Insecta</taxon>
        <taxon>Pterygota</taxon>
        <taxon>Palaeoptera</taxon>
        <taxon>Odonata</taxon>
        <taxon>Epiprocta</taxon>
        <taxon>Anisoptera</taxon>
        <taxon>Libelluloidea</taxon>
        <taxon>Libellulidae</taxon>
        <taxon>Ladona</taxon>
    </lineage>
</organism>
<evidence type="ECO:0000313" key="4">
    <source>
        <dbReference type="Proteomes" id="UP000792457"/>
    </source>
</evidence>
<evidence type="ECO:0000259" key="2">
    <source>
        <dbReference type="Pfam" id="PF04083"/>
    </source>
</evidence>